<dbReference type="EMBL" id="MU151002">
    <property type="protein sequence ID" value="KAF9455168.1"/>
    <property type="molecule type" value="Genomic_DNA"/>
</dbReference>
<evidence type="ECO:0000313" key="2">
    <source>
        <dbReference type="Proteomes" id="UP000807353"/>
    </source>
</evidence>
<keyword evidence="2" id="KW-1185">Reference proteome</keyword>
<name>A0A9P6CBL0_9AGAR</name>
<dbReference type="Proteomes" id="UP000807353">
    <property type="component" value="Unassembled WGS sequence"/>
</dbReference>
<comment type="caution">
    <text evidence="1">The sequence shown here is derived from an EMBL/GenBank/DDBJ whole genome shotgun (WGS) entry which is preliminary data.</text>
</comment>
<protein>
    <submittedName>
        <fullName evidence="1">Uncharacterized protein</fullName>
    </submittedName>
</protein>
<sequence>MLTPTPASPQTRVPTYSAITGVWRGGTPGALSSTWVLGFLSCLRVSGFGLRISKSARILWKGQGVISSPSRCID</sequence>
<evidence type="ECO:0000313" key="1">
    <source>
        <dbReference type="EMBL" id="KAF9455168.1"/>
    </source>
</evidence>
<reference evidence="1" key="1">
    <citation type="submission" date="2020-11" db="EMBL/GenBank/DDBJ databases">
        <authorList>
            <consortium name="DOE Joint Genome Institute"/>
            <person name="Ahrendt S."/>
            <person name="Riley R."/>
            <person name="Andreopoulos W."/>
            <person name="Labutti K."/>
            <person name="Pangilinan J."/>
            <person name="Ruiz-Duenas F.J."/>
            <person name="Barrasa J.M."/>
            <person name="Sanchez-Garcia M."/>
            <person name="Camarero S."/>
            <person name="Miyauchi S."/>
            <person name="Serrano A."/>
            <person name="Linde D."/>
            <person name="Babiker R."/>
            <person name="Drula E."/>
            <person name="Ayuso-Fernandez I."/>
            <person name="Pacheco R."/>
            <person name="Padilla G."/>
            <person name="Ferreira P."/>
            <person name="Barriuso J."/>
            <person name="Kellner H."/>
            <person name="Castanera R."/>
            <person name="Alfaro M."/>
            <person name="Ramirez L."/>
            <person name="Pisabarro A.G."/>
            <person name="Kuo A."/>
            <person name="Tritt A."/>
            <person name="Lipzen A."/>
            <person name="He G."/>
            <person name="Yan M."/>
            <person name="Ng V."/>
            <person name="Cullen D."/>
            <person name="Martin F."/>
            <person name="Rosso M.-N."/>
            <person name="Henrissat B."/>
            <person name="Hibbett D."/>
            <person name="Martinez A.T."/>
            <person name="Grigoriev I.V."/>
        </authorList>
    </citation>
    <scope>NUCLEOTIDE SEQUENCE</scope>
    <source>
        <strain evidence="1">CBS 247.69</strain>
    </source>
</reference>
<accession>A0A9P6CBL0</accession>
<dbReference type="AlphaFoldDB" id="A0A9P6CBL0"/>
<organism evidence="1 2">
    <name type="scientific">Collybia nuda</name>
    <dbReference type="NCBI Taxonomy" id="64659"/>
    <lineage>
        <taxon>Eukaryota</taxon>
        <taxon>Fungi</taxon>
        <taxon>Dikarya</taxon>
        <taxon>Basidiomycota</taxon>
        <taxon>Agaricomycotina</taxon>
        <taxon>Agaricomycetes</taxon>
        <taxon>Agaricomycetidae</taxon>
        <taxon>Agaricales</taxon>
        <taxon>Tricholomatineae</taxon>
        <taxon>Clitocybaceae</taxon>
        <taxon>Collybia</taxon>
    </lineage>
</organism>
<proteinExistence type="predicted"/>
<gene>
    <name evidence="1" type="ORF">BDZ94DRAFT_1278707</name>
</gene>